<dbReference type="NCBIfam" id="NF045477">
    <property type="entry name" value="LPO_1073_dom"/>
    <property type="match status" value="1"/>
</dbReference>
<keyword evidence="2" id="KW-1185">Reference proteome</keyword>
<gene>
    <name evidence="1" type="ORF">DFR69_10898</name>
</gene>
<evidence type="ECO:0000313" key="1">
    <source>
        <dbReference type="EMBL" id="PWV72786.1"/>
    </source>
</evidence>
<comment type="caution">
    <text evidence="1">The sequence shown here is derived from an EMBL/GenBank/DDBJ whole genome shotgun (WGS) entry which is preliminary data.</text>
</comment>
<evidence type="ECO:0000313" key="2">
    <source>
        <dbReference type="Proteomes" id="UP000246410"/>
    </source>
</evidence>
<dbReference type="Proteomes" id="UP000246410">
    <property type="component" value="Unassembled WGS sequence"/>
</dbReference>
<organism evidence="1 2">
    <name type="scientific">Nocardia neocaledoniensis</name>
    <dbReference type="NCBI Taxonomy" id="236511"/>
    <lineage>
        <taxon>Bacteria</taxon>
        <taxon>Bacillati</taxon>
        <taxon>Actinomycetota</taxon>
        <taxon>Actinomycetes</taxon>
        <taxon>Mycobacteriales</taxon>
        <taxon>Nocardiaceae</taxon>
        <taxon>Nocardia</taxon>
    </lineage>
</organism>
<reference evidence="1 2" key="1">
    <citation type="submission" date="2018-05" db="EMBL/GenBank/DDBJ databases">
        <title>Genomic Encyclopedia of Type Strains, Phase IV (KMG-IV): sequencing the most valuable type-strain genomes for metagenomic binning, comparative biology and taxonomic classification.</title>
        <authorList>
            <person name="Goeker M."/>
        </authorList>
    </citation>
    <scope>NUCLEOTIDE SEQUENCE [LARGE SCALE GENOMIC DNA]</scope>
    <source>
        <strain evidence="1 2">DSM 44717</strain>
    </source>
</reference>
<sequence>MRTEFEKFSTAARVVVEERAQEFLYNYMSRQAQVAPESAISMEQPRMQRALQSAQIEYATSGEADLGSVLVDLVVDLSQQDGQSVYATSITEAISIAPKLTTAQMNALAIVTTLRLRTWGWSTLQDMYDGLRRLVVPFIGELPDGGLDYRHMQGVGVSWMGAGTRASLPGLLLDMYPGMFTLGTLPGEVPSVVQSIEGAVVDALRDPDRKQLSVIATANLSRVFEQNNFSTEVEDVLKQFQRSNLFDAARAELDITSRIPEIKKLISVWDDTNLKDVEVSSAGLVIADAHLRSKVEDVPALGF</sequence>
<accession>A0A317NBT9</accession>
<protein>
    <submittedName>
        <fullName evidence="1">Uncharacterized protein</fullName>
    </submittedName>
</protein>
<dbReference type="EMBL" id="QGTL01000008">
    <property type="protein sequence ID" value="PWV72786.1"/>
    <property type="molecule type" value="Genomic_DNA"/>
</dbReference>
<dbReference type="AlphaFoldDB" id="A0A317NBT9"/>
<name>A0A317NBT9_9NOCA</name>
<dbReference type="InterPro" id="IPR053773">
    <property type="entry name" value="Vpar_1526-like"/>
</dbReference>
<proteinExistence type="predicted"/>